<dbReference type="AlphaFoldDB" id="A0A1H8GA92"/>
<organism evidence="12 13">
    <name type="scientific">Mesobacillus persicus</name>
    <dbReference type="NCBI Taxonomy" id="930146"/>
    <lineage>
        <taxon>Bacteria</taxon>
        <taxon>Bacillati</taxon>
        <taxon>Bacillota</taxon>
        <taxon>Bacilli</taxon>
        <taxon>Bacillales</taxon>
        <taxon>Bacillaceae</taxon>
        <taxon>Mesobacillus</taxon>
    </lineage>
</organism>
<dbReference type="InterPro" id="IPR023753">
    <property type="entry name" value="FAD/NAD-binding_dom"/>
</dbReference>
<dbReference type="Gene3D" id="3.20.20.70">
    <property type="entry name" value="Aldolase class I"/>
    <property type="match status" value="1"/>
</dbReference>
<evidence type="ECO:0000256" key="9">
    <source>
        <dbReference type="ARBA" id="ARBA00023014"/>
    </source>
</evidence>
<evidence type="ECO:0000259" key="10">
    <source>
        <dbReference type="Pfam" id="PF00724"/>
    </source>
</evidence>
<dbReference type="Gene3D" id="3.40.50.720">
    <property type="entry name" value="NAD(P)-binding Rossmann-like Domain"/>
    <property type="match status" value="1"/>
</dbReference>
<dbReference type="Gene3D" id="3.50.50.60">
    <property type="entry name" value="FAD/NAD(P)-binding domain"/>
    <property type="match status" value="1"/>
</dbReference>
<comment type="cofactor">
    <cofactor evidence="2">
        <name>[4Fe-4S] cluster</name>
        <dbReference type="ChEBI" id="CHEBI:49883"/>
    </cofactor>
</comment>
<keyword evidence="13" id="KW-1185">Reference proteome</keyword>
<dbReference type="GO" id="GO:0010181">
    <property type="term" value="F:FMN binding"/>
    <property type="evidence" value="ECO:0007669"/>
    <property type="project" value="InterPro"/>
</dbReference>
<keyword evidence="7" id="KW-0560">Oxidoreductase</keyword>
<dbReference type="GO" id="GO:0051536">
    <property type="term" value="F:iron-sulfur cluster binding"/>
    <property type="evidence" value="ECO:0007669"/>
    <property type="project" value="UniProtKB-KW"/>
</dbReference>
<evidence type="ECO:0000313" key="13">
    <source>
        <dbReference type="Proteomes" id="UP000198553"/>
    </source>
</evidence>
<sequence length="633" mass="68929">MTNLFNPIKIGPLTIKNRFMMAPMENGLAGEGGVVNDRIIRFFEERARNEVGIIITGSVGVSPEGRGLPTQLSIYDDRFIPGLKKLTNAIHNAGSLAGAQIYHAGRQASEAITGIQPIAPSAIPCAVVGNDPRAMTVEEILEMKKTFVQAARRTVEAGFDMVEVHLAHGYLLHSFLSPHSNKRTDEYGGSLENRMRFPIEVLREIAEVCGNHTAVTIRISADEYLDDGLKFNEVITICQEAIKAGAQAISLTAGSYDAVEYTIQPMFIDQGFLVPFSKKLKELVDVPVIVAGRLNDAKLMERIIEQDEADMLAIGRGLISDEELVVKMHEQRYDDIRYCVACNQGCIDNVFQGKGITCLVNARAGFEAERQIEEAITKKKVVIVGAGPAGMEAARVSRLRGHTVTLIDKEESVGGKFNILATPPEKDTFLLYKDYLHNQLTKLGVQIIKENIKTVFDLKKYQPDSVIIATGANQTTPSIKGADLNHVILAEDILNGIESGNTVAIIGGGLVGTETAKFLANAGKHVTIIEMADSIGRGVGPTFAGHLFAYLEEHNVNQIVNAKIVEITPEKVILENQEVVADQVIIAAGYAPNNSFIGELNQEFKNIQTIGDVNQARRIIDATEEGFLAASQI</sequence>
<keyword evidence="6" id="KW-0479">Metal-binding</keyword>
<dbReference type="PANTHER" id="PTHR42917">
    <property type="entry name" value="2,4-DIENOYL-COA REDUCTASE"/>
    <property type="match status" value="1"/>
</dbReference>
<evidence type="ECO:0000256" key="8">
    <source>
        <dbReference type="ARBA" id="ARBA00023004"/>
    </source>
</evidence>
<evidence type="ECO:0000256" key="7">
    <source>
        <dbReference type="ARBA" id="ARBA00023002"/>
    </source>
</evidence>
<feature type="domain" description="FAD/NAD(P)-binding" evidence="11">
    <location>
        <begin position="379"/>
        <end position="606"/>
    </location>
</feature>
<dbReference type="STRING" id="930146.SAMN05192533_112132"/>
<evidence type="ECO:0000256" key="5">
    <source>
        <dbReference type="ARBA" id="ARBA00022643"/>
    </source>
</evidence>
<proteinExistence type="inferred from homology"/>
<dbReference type="PRINTS" id="PR00469">
    <property type="entry name" value="PNDRDTASEII"/>
</dbReference>
<dbReference type="InterPro" id="IPR051793">
    <property type="entry name" value="NADH:flavin_oxidoreductase"/>
</dbReference>
<accession>A0A1H8GA92</accession>
<dbReference type="GO" id="GO:0016491">
    <property type="term" value="F:oxidoreductase activity"/>
    <property type="evidence" value="ECO:0007669"/>
    <property type="project" value="UniProtKB-KW"/>
</dbReference>
<keyword evidence="5" id="KW-0288">FMN</keyword>
<name>A0A1H8GA92_9BACI</name>
<dbReference type="EMBL" id="FOBW01000012">
    <property type="protein sequence ID" value="SEN40198.1"/>
    <property type="molecule type" value="Genomic_DNA"/>
</dbReference>
<protein>
    <submittedName>
        <fullName evidence="12">2,4-dienoyl-CoA reductase</fullName>
    </submittedName>
</protein>
<dbReference type="InterPro" id="IPR013785">
    <property type="entry name" value="Aldolase_TIM"/>
</dbReference>
<evidence type="ECO:0000259" key="11">
    <source>
        <dbReference type="Pfam" id="PF07992"/>
    </source>
</evidence>
<dbReference type="InterPro" id="IPR001155">
    <property type="entry name" value="OxRdtase_FMN_N"/>
</dbReference>
<dbReference type="Pfam" id="PF07992">
    <property type="entry name" value="Pyr_redox_2"/>
    <property type="match status" value="1"/>
</dbReference>
<dbReference type="OrthoDB" id="9772736at2"/>
<reference evidence="13" key="1">
    <citation type="submission" date="2016-10" db="EMBL/GenBank/DDBJ databases">
        <authorList>
            <person name="Varghese N."/>
            <person name="Submissions S."/>
        </authorList>
    </citation>
    <scope>NUCLEOTIDE SEQUENCE [LARGE SCALE GENOMIC DNA]</scope>
    <source>
        <strain evidence="13">B48,IBRC-M 10115,DSM 25386,CECT 8001</strain>
    </source>
</reference>
<comment type="similarity">
    <text evidence="3">In the N-terminal section; belongs to the NADH:flavin oxidoreductase/NADH oxidase family.</text>
</comment>
<keyword evidence="9" id="KW-0411">Iron-sulfur</keyword>
<evidence type="ECO:0000256" key="2">
    <source>
        <dbReference type="ARBA" id="ARBA00001966"/>
    </source>
</evidence>
<dbReference type="GO" id="GO:0046872">
    <property type="term" value="F:metal ion binding"/>
    <property type="evidence" value="ECO:0007669"/>
    <property type="project" value="UniProtKB-KW"/>
</dbReference>
<evidence type="ECO:0000313" key="12">
    <source>
        <dbReference type="EMBL" id="SEN40198.1"/>
    </source>
</evidence>
<dbReference type="RefSeq" id="WP_090748236.1">
    <property type="nucleotide sequence ID" value="NZ_FOBW01000012.1"/>
</dbReference>
<evidence type="ECO:0000256" key="4">
    <source>
        <dbReference type="ARBA" id="ARBA00022630"/>
    </source>
</evidence>
<dbReference type="SUPFAM" id="SSF51395">
    <property type="entry name" value="FMN-linked oxidoreductases"/>
    <property type="match status" value="1"/>
</dbReference>
<dbReference type="InterPro" id="IPR036188">
    <property type="entry name" value="FAD/NAD-bd_sf"/>
</dbReference>
<keyword evidence="4" id="KW-0285">Flavoprotein</keyword>
<dbReference type="SUPFAM" id="SSF51905">
    <property type="entry name" value="FAD/NAD(P)-binding domain"/>
    <property type="match status" value="1"/>
</dbReference>
<comment type="cofactor">
    <cofactor evidence="1">
        <name>FMN</name>
        <dbReference type="ChEBI" id="CHEBI:58210"/>
    </cofactor>
</comment>
<evidence type="ECO:0000256" key="3">
    <source>
        <dbReference type="ARBA" id="ARBA00011048"/>
    </source>
</evidence>
<dbReference type="Proteomes" id="UP000198553">
    <property type="component" value="Unassembled WGS sequence"/>
</dbReference>
<keyword evidence="8" id="KW-0408">Iron</keyword>
<evidence type="ECO:0000256" key="6">
    <source>
        <dbReference type="ARBA" id="ARBA00022723"/>
    </source>
</evidence>
<dbReference type="CDD" id="cd02803">
    <property type="entry name" value="OYE_like_FMN_family"/>
    <property type="match status" value="1"/>
</dbReference>
<dbReference type="PRINTS" id="PR00368">
    <property type="entry name" value="FADPNR"/>
</dbReference>
<dbReference type="PANTHER" id="PTHR42917:SF2">
    <property type="entry name" value="2,4-DIENOYL-COA REDUCTASE [(2E)-ENOYL-COA-PRODUCING]"/>
    <property type="match status" value="1"/>
</dbReference>
<dbReference type="Pfam" id="PF00724">
    <property type="entry name" value="Oxidored_FMN"/>
    <property type="match status" value="1"/>
</dbReference>
<gene>
    <name evidence="12" type="ORF">SAMN05192533_112132</name>
</gene>
<feature type="domain" description="NADH:flavin oxidoreductase/NADH oxidase N-terminal" evidence="10">
    <location>
        <begin position="4"/>
        <end position="334"/>
    </location>
</feature>
<evidence type="ECO:0000256" key="1">
    <source>
        <dbReference type="ARBA" id="ARBA00001917"/>
    </source>
</evidence>